<dbReference type="PROSITE" id="PS50135">
    <property type="entry name" value="ZF_ZZ_2"/>
    <property type="match status" value="1"/>
</dbReference>
<feature type="domain" description="RING-type" evidence="6">
    <location>
        <begin position="341"/>
        <end position="383"/>
    </location>
</feature>
<dbReference type="InterPro" id="IPR043145">
    <property type="entry name" value="Znf_ZZ_sf"/>
</dbReference>
<dbReference type="AlphaFoldDB" id="A0A1V4K6Z3"/>
<evidence type="ECO:0000259" key="8">
    <source>
        <dbReference type="PROSITE" id="PS50966"/>
    </source>
</evidence>
<dbReference type="Gene3D" id="3.30.40.10">
    <property type="entry name" value="Zinc/RING finger domain, C3HC4 (zinc finger)"/>
    <property type="match status" value="2"/>
</dbReference>
<dbReference type="Pfam" id="PF13639">
    <property type="entry name" value="zf-RING_2"/>
    <property type="match status" value="1"/>
</dbReference>
<evidence type="ECO:0000259" key="7">
    <source>
        <dbReference type="PROSITE" id="PS50135"/>
    </source>
</evidence>
<dbReference type="PANTHER" id="PTHR21540:SF3">
    <property type="entry name" value="E3 UBIQUITIN-PROTEIN LIGASE ZSWIM2"/>
    <property type="match status" value="1"/>
</dbReference>
<dbReference type="SUPFAM" id="SSF57850">
    <property type="entry name" value="RING/U-box"/>
    <property type="match status" value="3"/>
</dbReference>
<dbReference type="STRING" id="372326.A0A1V4K6Z3"/>
<keyword evidence="3" id="KW-0862">Zinc</keyword>
<dbReference type="InterPro" id="IPR039903">
    <property type="entry name" value="Zswim2"/>
</dbReference>
<keyword evidence="2 4" id="KW-0863">Zinc-finger</keyword>
<evidence type="ECO:0000256" key="2">
    <source>
        <dbReference type="ARBA" id="ARBA00022771"/>
    </source>
</evidence>
<dbReference type="Gene3D" id="3.30.60.90">
    <property type="match status" value="1"/>
</dbReference>
<protein>
    <submittedName>
        <fullName evidence="9">E3 ubiquitin-protein ligase ZSWIM2</fullName>
    </submittedName>
</protein>
<gene>
    <name evidence="9" type="primary">ZSWIM2</name>
    <name evidence="9" type="ORF">AV530_002529</name>
</gene>
<dbReference type="InterPro" id="IPR001841">
    <property type="entry name" value="Znf_RING"/>
</dbReference>
<dbReference type="EMBL" id="LSYS01004331">
    <property type="protein sequence ID" value="OPJ80143.1"/>
    <property type="molecule type" value="Genomic_DNA"/>
</dbReference>
<feature type="region of interest" description="Disordered" evidence="5">
    <location>
        <begin position="557"/>
        <end position="582"/>
    </location>
</feature>
<keyword evidence="10" id="KW-1185">Reference proteome</keyword>
<feature type="domain" description="SWIM-type" evidence="8">
    <location>
        <begin position="45"/>
        <end position="78"/>
    </location>
</feature>
<organism evidence="9 10">
    <name type="scientific">Patagioenas fasciata monilis</name>
    <dbReference type="NCBI Taxonomy" id="372326"/>
    <lineage>
        <taxon>Eukaryota</taxon>
        <taxon>Metazoa</taxon>
        <taxon>Chordata</taxon>
        <taxon>Craniata</taxon>
        <taxon>Vertebrata</taxon>
        <taxon>Euteleostomi</taxon>
        <taxon>Archelosauria</taxon>
        <taxon>Archosauria</taxon>
        <taxon>Dinosauria</taxon>
        <taxon>Saurischia</taxon>
        <taxon>Theropoda</taxon>
        <taxon>Coelurosauria</taxon>
        <taxon>Aves</taxon>
        <taxon>Neognathae</taxon>
        <taxon>Neoaves</taxon>
        <taxon>Columbimorphae</taxon>
        <taxon>Columbiformes</taxon>
        <taxon>Columbidae</taxon>
        <taxon>Patagioenas</taxon>
    </lineage>
</organism>
<evidence type="ECO:0000256" key="3">
    <source>
        <dbReference type="ARBA" id="ARBA00022833"/>
    </source>
</evidence>
<dbReference type="Proteomes" id="UP000190648">
    <property type="component" value="Unassembled WGS sequence"/>
</dbReference>
<dbReference type="PROSITE" id="PS50966">
    <property type="entry name" value="ZF_SWIM"/>
    <property type="match status" value="1"/>
</dbReference>
<evidence type="ECO:0000259" key="6">
    <source>
        <dbReference type="PROSITE" id="PS50089"/>
    </source>
</evidence>
<dbReference type="CDD" id="cd16494">
    <property type="entry name" value="RING-CH-C4HC3_ZSWM2"/>
    <property type="match status" value="1"/>
</dbReference>
<name>A0A1V4K6Z3_PATFA</name>
<evidence type="ECO:0000256" key="1">
    <source>
        <dbReference type="ARBA" id="ARBA00022723"/>
    </source>
</evidence>
<accession>A0A1V4K6Z3</accession>
<keyword evidence="1" id="KW-0479">Metal-binding</keyword>
<feature type="domain" description="ZZ-type" evidence="7">
    <location>
        <begin position="223"/>
        <end position="274"/>
    </location>
</feature>
<dbReference type="GO" id="GO:0008270">
    <property type="term" value="F:zinc ion binding"/>
    <property type="evidence" value="ECO:0007669"/>
    <property type="project" value="UniProtKB-KW"/>
</dbReference>
<evidence type="ECO:0000313" key="9">
    <source>
        <dbReference type="EMBL" id="OPJ80143.1"/>
    </source>
</evidence>
<feature type="domain" description="RING-type" evidence="6">
    <location>
        <begin position="140"/>
        <end position="192"/>
    </location>
</feature>
<dbReference type="InterPro" id="IPR013083">
    <property type="entry name" value="Znf_RING/FYVE/PHD"/>
</dbReference>
<dbReference type="InterPro" id="IPR000433">
    <property type="entry name" value="Znf_ZZ"/>
</dbReference>
<dbReference type="SMART" id="SM00184">
    <property type="entry name" value="RING"/>
    <property type="match status" value="2"/>
</dbReference>
<reference evidence="9 10" key="1">
    <citation type="submission" date="2016-02" db="EMBL/GenBank/DDBJ databases">
        <title>Band-tailed pigeon sequencing and assembly.</title>
        <authorList>
            <person name="Soares A.E."/>
            <person name="Novak B.J."/>
            <person name="Rice E.S."/>
            <person name="O'Connell B."/>
            <person name="Chang D."/>
            <person name="Weber S."/>
            <person name="Shapiro B."/>
        </authorList>
    </citation>
    <scope>NUCLEOTIDE SEQUENCE [LARGE SCALE GENOMIC DNA]</scope>
    <source>
        <strain evidence="9">BTP2013</strain>
        <tissue evidence="9">Blood</tissue>
    </source>
</reference>
<dbReference type="GO" id="GO:0061630">
    <property type="term" value="F:ubiquitin protein ligase activity"/>
    <property type="evidence" value="ECO:0007669"/>
    <property type="project" value="InterPro"/>
</dbReference>
<dbReference type="InterPro" id="IPR007527">
    <property type="entry name" value="Znf_SWIM"/>
</dbReference>
<evidence type="ECO:0000256" key="4">
    <source>
        <dbReference type="PROSITE-ProRule" id="PRU00228"/>
    </source>
</evidence>
<sequence>MRRAGGSAELRRQQERALRGTMRVVRELGPTAFLLQEDGRHGPPLRVLLGAPHSCTCAAFRAGTGLCAHLCWILLKKYRLPRDHEYASKLGLLEREIEDVLQRLHQERTQNPEETLFSQTLHQESDRCIDQKEIDEEDVCPICQEELLKKMLPITYCRYSCGNNVHIKCMKIWADYQDERENDSVVKCPLCREKFAPLKIILEEFRNSNQLVTATEKTRLNRHLGIPCNNCKVFPIVGKCYKCTECVEYHLCHECFTGFCHSAHVFIFRQKRNKKWRTLQQLSELPAQRGTFKSFNPENNSREEILCPQEKTSCTPKNIVKSLPIILISKHSNLLAPGMQCRLCLKSFQLSQHVRLLPCNHKFHRECIDSWLLQQRNMCPIDEYVVYNPLTWKDTPAKHRNYPTGCHPDLSQPAKQVEAEMCVSGSGLFLKQIPSKNASESSQSSFRKLSNKDMPKLQKDLRFFSNLYLEESDRNSSRNLSCFSRRSTDYSLSSFETACSDEASTIRKDDIHNALRNQHQFDCGKTNKAVTFKKDGSSNSTILRYPRELNPEINLCTPSHSSKKDNKHVGNTSHQQRLLARPQLKHNHLNFKTRKIDVLLEGITLHTSS</sequence>
<dbReference type="CDD" id="cd16486">
    <property type="entry name" value="mRING-H2-C3H2C2D_ZSWM2"/>
    <property type="match status" value="1"/>
</dbReference>
<dbReference type="PANTHER" id="PTHR21540">
    <property type="entry name" value="RING FINGER AND SWIM DOMAIN-CONTAINING PROTEIN 2"/>
    <property type="match status" value="1"/>
</dbReference>
<dbReference type="OrthoDB" id="8062037at2759"/>
<dbReference type="Pfam" id="PF00569">
    <property type="entry name" value="ZZ"/>
    <property type="match status" value="1"/>
</dbReference>
<evidence type="ECO:0000313" key="10">
    <source>
        <dbReference type="Proteomes" id="UP000190648"/>
    </source>
</evidence>
<comment type="caution">
    <text evidence="9">The sequence shown here is derived from an EMBL/GenBank/DDBJ whole genome shotgun (WGS) entry which is preliminary data.</text>
</comment>
<evidence type="ECO:0000256" key="5">
    <source>
        <dbReference type="SAM" id="MobiDB-lite"/>
    </source>
</evidence>
<dbReference type="PROSITE" id="PS50089">
    <property type="entry name" value="ZF_RING_2"/>
    <property type="match status" value="2"/>
</dbReference>
<dbReference type="PROSITE" id="PS01357">
    <property type="entry name" value="ZF_ZZ_1"/>
    <property type="match status" value="1"/>
</dbReference>
<proteinExistence type="predicted"/>
<dbReference type="SMART" id="SM00291">
    <property type="entry name" value="ZnF_ZZ"/>
    <property type="match status" value="1"/>
</dbReference>